<sequence>MHHERGQFPGHVFALAGPVDAHHDDARFTWGLGRDGDDPLVISFDVASVGADGRLARVVGFLGKVPTQAHVRCRAPTIDRS</sequence>
<dbReference type="EMBL" id="CP097320">
    <property type="protein sequence ID" value="UQX12286.1"/>
    <property type="molecule type" value="Genomic_DNA"/>
</dbReference>
<dbReference type="RefSeq" id="WP_219070530.1">
    <property type="nucleotide sequence ID" value="NZ_CAJUXY010000095.1"/>
</dbReference>
<dbReference type="Proteomes" id="UP001056610">
    <property type="component" value="Chromosome"/>
</dbReference>
<name>A0ABY4QQP8_9MYCO</name>
<evidence type="ECO:0000313" key="2">
    <source>
        <dbReference type="Proteomes" id="UP001056610"/>
    </source>
</evidence>
<gene>
    <name evidence="1" type="ORF">M5I08_08445</name>
</gene>
<evidence type="ECO:0000313" key="1">
    <source>
        <dbReference type="EMBL" id="UQX12286.1"/>
    </source>
</evidence>
<proteinExistence type="predicted"/>
<protein>
    <submittedName>
        <fullName evidence="1">Uncharacterized protein</fullName>
    </submittedName>
</protein>
<reference evidence="1" key="1">
    <citation type="submission" date="2022-05" db="EMBL/GenBank/DDBJ databases">
        <title>A methanotrophic Mycobacterium dominates a cave microbial ecosystem.</title>
        <authorList>
            <person name="Van Spanning R.J.M."/>
            <person name="Guan Q."/>
            <person name="Melkonian C."/>
            <person name="Gallant J."/>
            <person name="Polerecky L."/>
            <person name="Flot J.-F."/>
            <person name="Brandt B.W."/>
            <person name="Braster M."/>
            <person name="Iturbe Espinoza P."/>
            <person name="Aerts J."/>
            <person name="Meima-Franke M."/>
            <person name="Piersma S.R."/>
            <person name="Bunduc C."/>
            <person name="Ummels R."/>
            <person name="Pain A."/>
            <person name="Fleming E.J."/>
            <person name="van der Wel N."/>
            <person name="Gherman V.D."/>
            <person name="Sarbu S.M."/>
            <person name="Bodelier P.L.E."/>
            <person name="Bitter W."/>
        </authorList>
    </citation>
    <scope>NUCLEOTIDE SEQUENCE</scope>
    <source>
        <strain evidence="1">Sulfur Cave</strain>
    </source>
</reference>
<accession>A0ABY4QQP8</accession>
<keyword evidence="2" id="KW-1185">Reference proteome</keyword>
<organism evidence="1 2">
    <name type="scientific">Candidatus Mycobacterium methanotrophicum</name>
    <dbReference type="NCBI Taxonomy" id="2943498"/>
    <lineage>
        <taxon>Bacteria</taxon>
        <taxon>Bacillati</taxon>
        <taxon>Actinomycetota</taxon>
        <taxon>Actinomycetes</taxon>
        <taxon>Mycobacteriales</taxon>
        <taxon>Mycobacteriaceae</taxon>
        <taxon>Mycobacterium</taxon>
    </lineage>
</organism>